<dbReference type="EMBL" id="HBUF01535609">
    <property type="protein sequence ID" value="CAG6753187.1"/>
    <property type="molecule type" value="Transcribed_RNA"/>
</dbReference>
<dbReference type="EMBL" id="HBUF01044865">
    <property type="protein sequence ID" value="CAG6619079.1"/>
    <property type="molecule type" value="Transcribed_RNA"/>
</dbReference>
<accession>A0A8D8ZSP7</accession>
<dbReference type="EMBL" id="HBUF01535611">
    <property type="protein sequence ID" value="CAG6753189.1"/>
    <property type="molecule type" value="Transcribed_RNA"/>
</dbReference>
<dbReference type="EMBL" id="HBUF01044864">
    <property type="protein sequence ID" value="CAG6619078.1"/>
    <property type="molecule type" value="Transcribed_RNA"/>
</dbReference>
<dbReference type="EMBL" id="HBUF01390206">
    <property type="protein sequence ID" value="CAG6733553.1"/>
    <property type="molecule type" value="Transcribed_RNA"/>
</dbReference>
<dbReference type="EMBL" id="HBUF01216532">
    <property type="protein sequence ID" value="CAG6667442.1"/>
    <property type="molecule type" value="Transcribed_RNA"/>
</dbReference>
<organism evidence="1">
    <name type="scientific">Cacopsylla melanoneura</name>
    <dbReference type="NCBI Taxonomy" id="428564"/>
    <lineage>
        <taxon>Eukaryota</taxon>
        <taxon>Metazoa</taxon>
        <taxon>Ecdysozoa</taxon>
        <taxon>Arthropoda</taxon>
        <taxon>Hexapoda</taxon>
        <taxon>Insecta</taxon>
        <taxon>Pterygota</taxon>
        <taxon>Neoptera</taxon>
        <taxon>Paraneoptera</taxon>
        <taxon>Hemiptera</taxon>
        <taxon>Sternorrhyncha</taxon>
        <taxon>Psylloidea</taxon>
        <taxon>Psyllidae</taxon>
        <taxon>Psyllinae</taxon>
        <taxon>Cacopsylla</taxon>
    </lineage>
</organism>
<reference evidence="1" key="1">
    <citation type="submission" date="2021-05" db="EMBL/GenBank/DDBJ databases">
        <authorList>
            <person name="Alioto T."/>
            <person name="Alioto T."/>
            <person name="Gomez Garrido J."/>
        </authorList>
    </citation>
    <scope>NUCLEOTIDE SEQUENCE</scope>
</reference>
<sequence>MSLIISMPLVKTTSRSEVDTMIPSGNAPATEGESNRNTLLLCLWRFPELFPLLLTRLPELVTNIISLTLLSVRTRFDIGLHIDTTTSLLVISLLIMAQMSPHFSL</sequence>
<dbReference type="AlphaFoldDB" id="A0A8D8ZSP7"/>
<name>A0A8D8ZSP7_9HEMI</name>
<protein>
    <submittedName>
        <fullName evidence="1">Uncharacterized protein</fullName>
    </submittedName>
</protein>
<dbReference type="EMBL" id="HBUF01535610">
    <property type="protein sequence ID" value="CAG6753188.1"/>
    <property type="molecule type" value="Transcribed_RNA"/>
</dbReference>
<evidence type="ECO:0000313" key="1">
    <source>
        <dbReference type="EMBL" id="CAG6753188.1"/>
    </source>
</evidence>
<dbReference type="EMBL" id="HBUF01044866">
    <property type="protein sequence ID" value="CAG6619080.1"/>
    <property type="molecule type" value="Transcribed_RNA"/>
</dbReference>
<proteinExistence type="predicted"/>
<dbReference type="EMBL" id="HBUF01390207">
    <property type="protein sequence ID" value="CAG6733555.1"/>
    <property type="molecule type" value="Transcribed_RNA"/>
</dbReference>